<proteinExistence type="inferred from homology"/>
<name>A0ABY8CB18_9GAMM</name>
<keyword evidence="3 10" id="KW-0813">Transport</keyword>
<dbReference type="Gene3D" id="2.40.170.20">
    <property type="entry name" value="TonB-dependent receptor, beta-barrel domain"/>
    <property type="match status" value="1"/>
</dbReference>
<evidence type="ECO:0000256" key="10">
    <source>
        <dbReference type="PROSITE-ProRule" id="PRU01360"/>
    </source>
</evidence>
<keyword evidence="7 10" id="KW-0472">Membrane</keyword>
<dbReference type="InterPro" id="IPR036942">
    <property type="entry name" value="Beta-barrel_TonB_sf"/>
</dbReference>
<feature type="domain" description="TonB-dependent receptor-like beta-barrel" evidence="12">
    <location>
        <begin position="269"/>
        <end position="741"/>
    </location>
</feature>
<dbReference type="Proteomes" id="UP001222275">
    <property type="component" value="Chromosome"/>
</dbReference>
<dbReference type="CDD" id="cd01347">
    <property type="entry name" value="ligand_gated_channel"/>
    <property type="match status" value="1"/>
</dbReference>
<accession>A0ABY8CB18</accession>
<evidence type="ECO:0000256" key="2">
    <source>
        <dbReference type="ARBA" id="ARBA00009810"/>
    </source>
</evidence>
<evidence type="ECO:0000256" key="5">
    <source>
        <dbReference type="ARBA" id="ARBA00022692"/>
    </source>
</evidence>
<evidence type="ECO:0000256" key="3">
    <source>
        <dbReference type="ARBA" id="ARBA00022448"/>
    </source>
</evidence>
<dbReference type="InterPro" id="IPR010105">
    <property type="entry name" value="TonB_sidphr_rcpt"/>
</dbReference>
<evidence type="ECO:0000256" key="9">
    <source>
        <dbReference type="ARBA" id="ARBA00023237"/>
    </source>
</evidence>
<dbReference type="SUPFAM" id="SSF56935">
    <property type="entry name" value="Porins"/>
    <property type="match status" value="1"/>
</dbReference>
<dbReference type="Gene3D" id="2.170.130.10">
    <property type="entry name" value="TonB-dependent receptor, plug domain"/>
    <property type="match status" value="1"/>
</dbReference>
<keyword evidence="4 10" id="KW-1134">Transmembrane beta strand</keyword>
<evidence type="ECO:0000256" key="8">
    <source>
        <dbReference type="ARBA" id="ARBA00023170"/>
    </source>
</evidence>
<dbReference type="NCBIfam" id="TIGR01783">
    <property type="entry name" value="TonB-siderophor"/>
    <property type="match status" value="1"/>
</dbReference>
<gene>
    <name evidence="14" type="ORF">NR989_02680</name>
</gene>
<dbReference type="PROSITE" id="PS52016">
    <property type="entry name" value="TONB_DEPENDENT_REC_3"/>
    <property type="match status" value="1"/>
</dbReference>
<keyword evidence="9 10" id="KW-0998">Cell outer membrane</keyword>
<dbReference type="EMBL" id="CP102381">
    <property type="protein sequence ID" value="WEJ63174.1"/>
    <property type="molecule type" value="Genomic_DNA"/>
</dbReference>
<dbReference type="InterPro" id="IPR000531">
    <property type="entry name" value="Beta-barrel_TonB"/>
</dbReference>
<sequence>MNNQRLSAKKQAANRHNVCFNAQTSLRKSQPKAYATAMSIGLATTMAATTVYAQEEVFQLDKLQVEERTIDSNPYAEEGAPYKAKKSGDDRYKRDIADLPKNIQVITKTQIEESGDTDLREILDGMPGITLGTGENGNAFGDRYIIRGQEARSDVFVDGLRDPGMTIRESFATEQVEVSKGPDSSFGGRGTTGGAINSITKQANPEYDFTKISTGVGSDQHTRVTLDSNHVINQDTAVRANVLYGYEGVPDRDPADRERQGIALSATHTPTNKLKLTGDIYYLKAEDKPDLGSFLDGTVPNRKPVDDAPVYTQDGDFLESEVTTITGRIEYQIDEDMKLTNATRFGTTENGYIATGARADGVDTLRLSTHNGWQEVDYFVNQTNLHIDKWISGKKHEFLLGAEYSDHKVVNGTYDFNGATTSLSGVSFSDYQLNNTLDRSLATKDDWDSDWQIKTLSFSAMDTVDLTDKLTAFAGLRYDIYDYNLKAYWDHDGDGRGGTPREEGEFKDSSGIWNYHLGATYKIRPNANIYASYATASDINGGESDVGTSSGYGGAAIDSSGSMSSKPEKTTSIELGTKWQFNDGKVLASASVFHIEKSDVMEGSGYESTGSFNTGKNQVQGIELGLTGNITDKLSGQIGLAIMNAEVLDSATQDNIGKTLSNFADNTASAQLKYRFTDKFELGGAAKYESKKYAGQPDTAAGYSSTTGEYSQPIPEYWVFDAFANYRFNKNVDVRFNINNLLDEDYYLAGYRSGSFLYKGDARNYRVTLNYDF</sequence>
<evidence type="ECO:0000259" key="13">
    <source>
        <dbReference type="Pfam" id="PF07715"/>
    </source>
</evidence>
<keyword evidence="5 10" id="KW-0812">Transmembrane</keyword>
<keyword evidence="15" id="KW-1185">Reference proteome</keyword>
<evidence type="ECO:0000256" key="11">
    <source>
        <dbReference type="RuleBase" id="RU003357"/>
    </source>
</evidence>
<evidence type="ECO:0000256" key="6">
    <source>
        <dbReference type="ARBA" id="ARBA00023077"/>
    </source>
</evidence>
<dbReference type="InterPro" id="IPR037066">
    <property type="entry name" value="Plug_dom_sf"/>
</dbReference>
<protein>
    <submittedName>
        <fullName evidence="14">TonB-dependent siderophore receptor</fullName>
    </submittedName>
</protein>
<keyword evidence="6 11" id="KW-0798">TonB box</keyword>
<evidence type="ECO:0000259" key="12">
    <source>
        <dbReference type="Pfam" id="PF00593"/>
    </source>
</evidence>
<evidence type="ECO:0000256" key="1">
    <source>
        <dbReference type="ARBA" id="ARBA00004571"/>
    </source>
</evidence>
<comment type="similarity">
    <text evidence="2 10 11">Belongs to the TonB-dependent receptor family.</text>
</comment>
<dbReference type="InterPro" id="IPR012910">
    <property type="entry name" value="Plug_dom"/>
</dbReference>
<comment type="subcellular location">
    <subcellularLocation>
        <location evidence="1 10">Cell outer membrane</location>
        <topology evidence="1 10">Multi-pass membrane protein</topology>
    </subcellularLocation>
</comment>
<dbReference type="Pfam" id="PF07715">
    <property type="entry name" value="Plug"/>
    <property type="match status" value="1"/>
</dbReference>
<feature type="domain" description="TonB-dependent receptor plug" evidence="13">
    <location>
        <begin position="96"/>
        <end position="195"/>
    </location>
</feature>
<keyword evidence="8 14" id="KW-0675">Receptor</keyword>
<dbReference type="PANTHER" id="PTHR32552">
    <property type="entry name" value="FERRICHROME IRON RECEPTOR-RELATED"/>
    <property type="match status" value="1"/>
</dbReference>
<evidence type="ECO:0000256" key="7">
    <source>
        <dbReference type="ARBA" id="ARBA00023136"/>
    </source>
</evidence>
<dbReference type="PANTHER" id="PTHR32552:SF83">
    <property type="entry name" value="BLR3904 PROTEIN"/>
    <property type="match status" value="1"/>
</dbReference>
<evidence type="ECO:0000313" key="15">
    <source>
        <dbReference type="Proteomes" id="UP001222275"/>
    </source>
</evidence>
<evidence type="ECO:0000313" key="14">
    <source>
        <dbReference type="EMBL" id="WEJ63174.1"/>
    </source>
</evidence>
<reference evidence="14 15" key="1">
    <citation type="submission" date="2022-06" db="EMBL/GenBank/DDBJ databases">
        <title>Thiomicrohabdus sp. nov, an obligately chemolithoautotrophic, sulfur-oxidizing bacterium isolated from beach of Guanyin Mountain. Amoy.</title>
        <authorList>
            <person name="Zhu H."/>
        </authorList>
    </citation>
    <scope>NUCLEOTIDE SEQUENCE [LARGE SCALE GENOMIC DNA]</scope>
    <source>
        <strain evidence="14 15">XGS-01</strain>
    </source>
</reference>
<dbReference type="Pfam" id="PF00593">
    <property type="entry name" value="TonB_dep_Rec_b-barrel"/>
    <property type="match status" value="1"/>
</dbReference>
<dbReference type="InterPro" id="IPR039426">
    <property type="entry name" value="TonB-dep_rcpt-like"/>
</dbReference>
<evidence type="ECO:0000256" key="4">
    <source>
        <dbReference type="ARBA" id="ARBA00022452"/>
    </source>
</evidence>
<dbReference type="RefSeq" id="WP_275595428.1">
    <property type="nucleotide sequence ID" value="NZ_CP102381.1"/>
</dbReference>
<organism evidence="14 15">
    <name type="scientific">Thiomicrorhabdus lithotrophica</name>
    <dbReference type="NCBI Taxonomy" id="2949997"/>
    <lineage>
        <taxon>Bacteria</taxon>
        <taxon>Pseudomonadati</taxon>
        <taxon>Pseudomonadota</taxon>
        <taxon>Gammaproteobacteria</taxon>
        <taxon>Thiotrichales</taxon>
        <taxon>Piscirickettsiaceae</taxon>
        <taxon>Thiomicrorhabdus</taxon>
    </lineage>
</organism>